<keyword evidence="2" id="KW-0378">Hydrolase</keyword>
<dbReference type="InterPro" id="IPR006311">
    <property type="entry name" value="TAT_signal"/>
</dbReference>
<dbReference type="SUPFAM" id="SSF53474">
    <property type="entry name" value="alpha/beta-Hydrolases"/>
    <property type="match status" value="1"/>
</dbReference>
<dbReference type="PANTHER" id="PTHR46623:SF6">
    <property type="entry name" value="ALPHA_BETA-HYDROLASES SUPERFAMILY PROTEIN"/>
    <property type="match status" value="1"/>
</dbReference>
<protein>
    <submittedName>
        <fullName evidence="2">Dienelactone hydrolase family protein</fullName>
        <ecNumber evidence="2">3.1.-.-</ecNumber>
    </submittedName>
</protein>
<dbReference type="InterPro" id="IPR002925">
    <property type="entry name" value="Dienelactn_hydro"/>
</dbReference>
<dbReference type="PROSITE" id="PS51318">
    <property type="entry name" value="TAT"/>
    <property type="match status" value="1"/>
</dbReference>
<dbReference type="Gene3D" id="3.40.50.1820">
    <property type="entry name" value="alpha/beta hydrolase"/>
    <property type="match status" value="1"/>
</dbReference>
<evidence type="ECO:0000313" key="3">
    <source>
        <dbReference type="Proteomes" id="UP001303211"/>
    </source>
</evidence>
<keyword evidence="3" id="KW-1185">Reference proteome</keyword>
<gene>
    <name evidence="2" type="ORF">P4826_18770</name>
</gene>
<dbReference type="InterPro" id="IPR051049">
    <property type="entry name" value="Dienelactone_hydrolase-like"/>
</dbReference>
<organism evidence="2 3">
    <name type="scientific">Diaphorobacter limosus</name>
    <dbReference type="NCBI Taxonomy" id="3036128"/>
    <lineage>
        <taxon>Bacteria</taxon>
        <taxon>Pseudomonadati</taxon>
        <taxon>Pseudomonadota</taxon>
        <taxon>Betaproteobacteria</taxon>
        <taxon>Burkholderiales</taxon>
        <taxon>Comamonadaceae</taxon>
        <taxon>Diaphorobacter</taxon>
    </lineage>
</organism>
<dbReference type="EC" id="3.1.-.-" evidence="2"/>
<accession>A0ABZ0J4Z2</accession>
<name>A0ABZ0J4Z2_9BURK</name>
<dbReference type="Proteomes" id="UP001303211">
    <property type="component" value="Chromosome"/>
</dbReference>
<dbReference type="InterPro" id="IPR029058">
    <property type="entry name" value="AB_hydrolase_fold"/>
</dbReference>
<dbReference type="PANTHER" id="PTHR46623">
    <property type="entry name" value="CARBOXYMETHYLENEBUTENOLIDASE-RELATED"/>
    <property type="match status" value="1"/>
</dbReference>
<proteinExistence type="predicted"/>
<dbReference type="EMBL" id="CP136921">
    <property type="protein sequence ID" value="WOO32396.1"/>
    <property type="molecule type" value="Genomic_DNA"/>
</dbReference>
<reference evidence="2 3" key="1">
    <citation type="submission" date="2023-03" db="EMBL/GenBank/DDBJ databases">
        <title>Diaphorobacter basophil sp. nov., isolated from a sewage-treatment plant.</title>
        <authorList>
            <person name="Yang K."/>
        </authorList>
    </citation>
    <scope>NUCLEOTIDE SEQUENCE [LARGE SCALE GENOMIC DNA]</scope>
    <source>
        <strain evidence="2 3">Y-1</strain>
    </source>
</reference>
<dbReference type="GO" id="GO:0016787">
    <property type="term" value="F:hydrolase activity"/>
    <property type="evidence" value="ECO:0007669"/>
    <property type="project" value="UniProtKB-KW"/>
</dbReference>
<sequence length="294" mass="31048">MDQDLHHDLHALLPGRGVASRRHALGLVLGAGYAAAAAPVLAQQAIATPVDGLVAGEVSFAVNGAQVYAYRAAPQGRTGLPVVLVVSEIFGVHEHIADVCRRLAQAGYLAIAPDLFARQGDPMAYGEVAKLMSELIAKVPDAQVMADLDGAVQWAGAHGGDLNKVAITGFCWGGRITWLYAAHGPVKAGVAWYGRLVGQASALNPKHPVDIAAILKAPVLGLYGEKDGGIPLDTVDRMKAALKEGSAAAKASEFVIYPDAPHAFHADYRPSYRQDAAQDGWRRMLGWFKHNGVV</sequence>
<dbReference type="RefSeq" id="WP_317701857.1">
    <property type="nucleotide sequence ID" value="NZ_CP136921.1"/>
</dbReference>
<evidence type="ECO:0000259" key="1">
    <source>
        <dbReference type="Pfam" id="PF01738"/>
    </source>
</evidence>
<feature type="domain" description="Dienelactone hydrolase" evidence="1">
    <location>
        <begin position="69"/>
        <end position="290"/>
    </location>
</feature>
<dbReference type="Pfam" id="PF01738">
    <property type="entry name" value="DLH"/>
    <property type="match status" value="1"/>
</dbReference>
<evidence type="ECO:0000313" key="2">
    <source>
        <dbReference type="EMBL" id="WOO32396.1"/>
    </source>
</evidence>